<sequence length="118" mass="13683">MEAQPLGGARLYSAKDPTRARRYWTLAWVVVHHVAWPLWRCWLWLTGAARGRPPPGPLEKYRRRLCRSQVYCALAVAGGAHLLSRCRWHPHDLLYEISMEHQVLFGMAVGHWATALWE</sequence>
<accession>A0ABN9QML2</accession>
<comment type="caution">
    <text evidence="1">The sequence shown here is derived from an EMBL/GenBank/DDBJ whole genome shotgun (WGS) entry which is preliminary data.</text>
</comment>
<proteinExistence type="predicted"/>
<dbReference type="EMBL" id="CAUYUJ010003392">
    <property type="protein sequence ID" value="CAK0805133.1"/>
    <property type="molecule type" value="Genomic_DNA"/>
</dbReference>
<dbReference type="Proteomes" id="UP001189429">
    <property type="component" value="Unassembled WGS sequence"/>
</dbReference>
<evidence type="ECO:0000313" key="1">
    <source>
        <dbReference type="EMBL" id="CAK0805133.1"/>
    </source>
</evidence>
<protein>
    <recommendedName>
        <fullName evidence="3">Post-GPI attachment to proteins factor 3</fullName>
    </recommendedName>
</protein>
<keyword evidence="2" id="KW-1185">Reference proteome</keyword>
<gene>
    <name evidence="1" type="ORF">PCOR1329_LOCUS11746</name>
</gene>
<name>A0ABN9QML2_9DINO</name>
<organism evidence="1 2">
    <name type="scientific">Prorocentrum cordatum</name>
    <dbReference type="NCBI Taxonomy" id="2364126"/>
    <lineage>
        <taxon>Eukaryota</taxon>
        <taxon>Sar</taxon>
        <taxon>Alveolata</taxon>
        <taxon>Dinophyceae</taxon>
        <taxon>Prorocentrales</taxon>
        <taxon>Prorocentraceae</taxon>
        <taxon>Prorocentrum</taxon>
    </lineage>
</organism>
<reference evidence="1" key="1">
    <citation type="submission" date="2023-10" db="EMBL/GenBank/DDBJ databases">
        <authorList>
            <person name="Chen Y."/>
            <person name="Shah S."/>
            <person name="Dougan E. K."/>
            <person name="Thang M."/>
            <person name="Chan C."/>
        </authorList>
    </citation>
    <scope>NUCLEOTIDE SEQUENCE [LARGE SCALE GENOMIC DNA]</scope>
</reference>
<evidence type="ECO:0008006" key="3">
    <source>
        <dbReference type="Google" id="ProtNLM"/>
    </source>
</evidence>
<evidence type="ECO:0000313" key="2">
    <source>
        <dbReference type="Proteomes" id="UP001189429"/>
    </source>
</evidence>
<feature type="non-terminal residue" evidence="1">
    <location>
        <position position="118"/>
    </location>
</feature>